<dbReference type="InterPro" id="IPR056145">
    <property type="entry name" value="DUF7728"/>
</dbReference>
<feature type="region of interest" description="Disordered" evidence="1">
    <location>
        <begin position="341"/>
        <end position="375"/>
    </location>
</feature>
<proteinExistence type="predicted"/>
<dbReference type="EMBL" id="JAQJAN010000012">
    <property type="protein sequence ID" value="KAJ5716444.1"/>
    <property type="molecule type" value="Genomic_DNA"/>
</dbReference>
<sequence length="469" mass="51602">MFVRSVLLGGAAALGASAMLVVPEADIPVDKVETIEDGIVNILEPITLEPVSPEFSYLVMMDCKECPIREVNEEGVVSWTDGKPSILFVNFHVEDNRLMANDHQIFPPVLAVPITVTQYVEGNDEDSGPMNAGYALEIAANPHSHSHDPIEADLLDLRFTILDLEDHPVPVDTVDLTLVITPNGDLHLADGEIKETAPPAEEMSWKNCHGSAKCLQRLVFDRVHGLLSAAKDRVFGMGGKKGCKGMKGMGGSHKNHDKAGKKGGKGDHHKHHDDDDERVEEMEHDAKHPHGPHGHHDDEGFVSFEDLKEGHEKHHGHHGFRPEGMPPFPPPPFGEFEEEFKHKGHHPHGDFNPEAADGIRPPPPPPHHHMHGPPHGAFSHTFSRVVRFIVVPAILGVLAGLTASAIGMLVGQAVIFLWQRYRGTKKQEHKAAWEEGAACEKQGLMTETIEYLPEYTEETTETSMSMAKN</sequence>
<keyword evidence="2" id="KW-0812">Transmembrane</keyword>
<feature type="compositionally biased region" description="Basic and acidic residues" evidence="1">
    <location>
        <begin position="284"/>
        <end position="300"/>
    </location>
</feature>
<feature type="signal peptide" evidence="3">
    <location>
        <begin position="1"/>
        <end position="18"/>
    </location>
</feature>
<feature type="compositionally biased region" description="Basic and acidic residues" evidence="1">
    <location>
        <begin position="257"/>
        <end position="266"/>
    </location>
</feature>
<keyword evidence="6" id="KW-1185">Reference proteome</keyword>
<feature type="chain" id="PRO_5042174904" description="DUF7728 domain-containing protein" evidence="3">
    <location>
        <begin position="19"/>
        <end position="469"/>
    </location>
</feature>
<evidence type="ECO:0000256" key="3">
    <source>
        <dbReference type="SAM" id="SignalP"/>
    </source>
</evidence>
<dbReference type="AlphaFoldDB" id="A0AAD6HHN8"/>
<keyword evidence="2" id="KW-0472">Membrane</keyword>
<dbReference type="PANTHER" id="PTHR40622">
    <property type="match status" value="1"/>
</dbReference>
<feature type="region of interest" description="Disordered" evidence="1">
    <location>
        <begin position="245"/>
        <end position="300"/>
    </location>
</feature>
<feature type="compositionally biased region" description="Acidic residues" evidence="1">
    <location>
        <begin position="274"/>
        <end position="283"/>
    </location>
</feature>
<keyword evidence="2" id="KW-1133">Transmembrane helix</keyword>
<comment type="caution">
    <text evidence="5">The sequence shown here is derived from an EMBL/GenBank/DDBJ whole genome shotgun (WGS) entry which is preliminary data.</text>
</comment>
<feature type="transmembrane region" description="Helical" evidence="2">
    <location>
        <begin position="389"/>
        <end position="418"/>
    </location>
</feature>
<gene>
    <name evidence="5" type="ORF">N7493_008355</name>
</gene>
<evidence type="ECO:0000313" key="6">
    <source>
        <dbReference type="Proteomes" id="UP001215712"/>
    </source>
</evidence>
<evidence type="ECO:0000256" key="2">
    <source>
        <dbReference type="SAM" id="Phobius"/>
    </source>
</evidence>
<dbReference type="Proteomes" id="UP001215712">
    <property type="component" value="Unassembled WGS sequence"/>
</dbReference>
<dbReference type="PANTHER" id="PTHR40622:SF2">
    <property type="match status" value="1"/>
</dbReference>
<dbReference type="Pfam" id="PF24854">
    <property type="entry name" value="DUF7728"/>
    <property type="match status" value="1"/>
</dbReference>
<protein>
    <recommendedName>
        <fullName evidence="4">DUF7728 domain-containing protein</fullName>
    </recommendedName>
</protein>
<name>A0AAD6HHN8_9EURO</name>
<reference evidence="5" key="2">
    <citation type="submission" date="2023-01" db="EMBL/GenBank/DDBJ databases">
        <authorList>
            <person name="Petersen C."/>
        </authorList>
    </citation>
    <scope>NUCLEOTIDE SEQUENCE</scope>
    <source>
        <strain evidence="5">IBT 17514</strain>
    </source>
</reference>
<feature type="domain" description="DUF7728" evidence="4">
    <location>
        <begin position="59"/>
        <end position="195"/>
    </location>
</feature>
<evidence type="ECO:0000256" key="1">
    <source>
        <dbReference type="SAM" id="MobiDB-lite"/>
    </source>
</evidence>
<evidence type="ECO:0000259" key="4">
    <source>
        <dbReference type="Pfam" id="PF24854"/>
    </source>
</evidence>
<organism evidence="5 6">
    <name type="scientific">Penicillium malachiteum</name>
    <dbReference type="NCBI Taxonomy" id="1324776"/>
    <lineage>
        <taxon>Eukaryota</taxon>
        <taxon>Fungi</taxon>
        <taxon>Dikarya</taxon>
        <taxon>Ascomycota</taxon>
        <taxon>Pezizomycotina</taxon>
        <taxon>Eurotiomycetes</taxon>
        <taxon>Eurotiomycetidae</taxon>
        <taxon>Eurotiales</taxon>
        <taxon>Aspergillaceae</taxon>
        <taxon>Penicillium</taxon>
    </lineage>
</organism>
<accession>A0AAD6HHN8</accession>
<reference evidence="5" key="1">
    <citation type="journal article" date="2023" name="IMA Fungus">
        <title>Comparative genomic study of the Penicillium genus elucidates a diverse pangenome and 15 lateral gene transfer events.</title>
        <authorList>
            <person name="Petersen C."/>
            <person name="Sorensen T."/>
            <person name="Nielsen M.R."/>
            <person name="Sondergaard T.E."/>
            <person name="Sorensen J.L."/>
            <person name="Fitzpatrick D.A."/>
            <person name="Frisvad J.C."/>
            <person name="Nielsen K.L."/>
        </authorList>
    </citation>
    <scope>NUCLEOTIDE SEQUENCE</scope>
    <source>
        <strain evidence="5">IBT 17514</strain>
    </source>
</reference>
<keyword evidence="3" id="KW-0732">Signal</keyword>
<evidence type="ECO:0000313" key="5">
    <source>
        <dbReference type="EMBL" id="KAJ5716444.1"/>
    </source>
</evidence>